<keyword evidence="3 4" id="KW-0472">Membrane</keyword>
<reference evidence="5 6" key="1">
    <citation type="submission" date="2023-12" db="EMBL/GenBank/DDBJ databases">
        <title>Description of Novel Strain Fulvimarina sp. 2208YS6-2-32 isolated from Uroteuthis (Photololigo) edulis.</title>
        <authorList>
            <person name="Park J.-S."/>
        </authorList>
    </citation>
    <scope>NUCLEOTIDE SEQUENCE [LARGE SCALE GENOMIC DNA]</scope>
    <source>
        <strain evidence="5 6">2208YS6-2-32</strain>
    </source>
</reference>
<feature type="transmembrane region" description="Helical" evidence="4">
    <location>
        <begin position="110"/>
        <end position="133"/>
    </location>
</feature>
<feature type="transmembrane region" description="Helical" evidence="4">
    <location>
        <begin position="145"/>
        <end position="165"/>
    </location>
</feature>
<feature type="transmembrane region" description="Helical" evidence="4">
    <location>
        <begin position="269"/>
        <end position="287"/>
    </location>
</feature>
<evidence type="ECO:0000313" key="6">
    <source>
        <dbReference type="Proteomes" id="UP001294412"/>
    </source>
</evidence>
<evidence type="ECO:0000256" key="1">
    <source>
        <dbReference type="ARBA" id="ARBA00022692"/>
    </source>
</evidence>
<dbReference type="Gene3D" id="1.20.1250.20">
    <property type="entry name" value="MFS general substrate transporter like domains"/>
    <property type="match status" value="1"/>
</dbReference>
<dbReference type="SUPFAM" id="SSF103473">
    <property type="entry name" value="MFS general substrate transporter"/>
    <property type="match status" value="1"/>
</dbReference>
<organism evidence="5 6">
    <name type="scientific">Fulvimarina uroteuthidis</name>
    <dbReference type="NCBI Taxonomy" id="3098149"/>
    <lineage>
        <taxon>Bacteria</taxon>
        <taxon>Pseudomonadati</taxon>
        <taxon>Pseudomonadota</taxon>
        <taxon>Alphaproteobacteria</taxon>
        <taxon>Hyphomicrobiales</taxon>
        <taxon>Aurantimonadaceae</taxon>
        <taxon>Fulvimarina</taxon>
    </lineage>
</organism>
<feature type="transmembrane region" description="Helical" evidence="4">
    <location>
        <begin position="177"/>
        <end position="198"/>
    </location>
</feature>
<dbReference type="PANTHER" id="PTHR23534">
    <property type="entry name" value="MFS PERMEASE"/>
    <property type="match status" value="1"/>
</dbReference>
<evidence type="ECO:0000313" key="5">
    <source>
        <dbReference type="EMBL" id="MDY8109607.1"/>
    </source>
</evidence>
<protein>
    <submittedName>
        <fullName evidence="5">MFS transporter</fullName>
    </submittedName>
</protein>
<evidence type="ECO:0000256" key="2">
    <source>
        <dbReference type="ARBA" id="ARBA00022989"/>
    </source>
</evidence>
<dbReference type="InterPro" id="IPR036259">
    <property type="entry name" value="MFS_trans_sf"/>
</dbReference>
<proteinExistence type="predicted"/>
<feature type="transmembrane region" description="Helical" evidence="4">
    <location>
        <begin position="85"/>
        <end position="104"/>
    </location>
</feature>
<keyword evidence="6" id="KW-1185">Reference proteome</keyword>
<dbReference type="PANTHER" id="PTHR23534:SF1">
    <property type="entry name" value="MAJOR FACILITATOR SUPERFAMILY PROTEIN"/>
    <property type="match status" value="1"/>
</dbReference>
<dbReference type="InterPro" id="IPR011701">
    <property type="entry name" value="MFS"/>
</dbReference>
<feature type="transmembrane region" description="Helical" evidence="4">
    <location>
        <begin position="294"/>
        <end position="313"/>
    </location>
</feature>
<dbReference type="Pfam" id="PF07690">
    <property type="entry name" value="MFS_1"/>
    <property type="match status" value="1"/>
</dbReference>
<sequence length="413" mass="43018">MNPAPQAPGRQDVHGARLNALVLAGAQAVCGAATPIAISTGGLAGTWLLADDKSLATLPVTAYNVGVALGALPAAFLMRTVGRRYGFVTGALVLVLGALIGAAALSQQSFVIFALALLVLGLSGAFVQQYRFAATDGAPLEYQSTAISIVLVGGIGAAVIGPQTVRYTSALFLPIEFAGSFLALALLGLVGAAILSLVRFPRPVPRPKGAAPILVDTGRPLREIVTQRRFVVALICGVGTFALMSFVMTGAPLAIVGCGLPMDISFLGIQWHVLAMFGPSLVTGRLIRRFGAETIVGCGLCFTALSAGVFLSGLEIWNFWLGLVLLGLGWNFGFIGATTMVASVYRPQERAKTQGFHDFVLFGLVALASFMSGKTYVGAGWGTMNWIVLPVVAVCLLVLIWDAALGARQRRSA</sequence>
<dbReference type="RefSeq" id="WP_322187092.1">
    <property type="nucleotide sequence ID" value="NZ_JAXLPB010000003.1"/>
</dbReference>
<name>A0ABU5I2K7_9HYPH</name>
<accession>A0ABU5I2K7</accession>
<comment type="caution">
    <text evidence="5">The sequence shown here is derived from an EMBL/GenBank/DDBJ whole genome shotgun (WGS) entry which is preliminary data.</text>
</comment>
<evidence type="ECO:0000256" key="3">
    <source>
        <dbReference type="ARBA" id="ARBA00023136"/>
    </source>
</evidence>
<dbReference type="Proteomes" id="UP001294412">
    <property type="component" value="Unassembled WGS sequence"/>
</dbReference>
<feature type="transmembrane region" description="Helical" evidence="4">
    <location>
        <begin position="21"/>
        <end position="50"/>
    </location>
</feature>
<feature type="transmembrane region" description="Helical" evidence="4">
    <location>
        <begin position="356"/>
        <end position="377"/>
    </location>
</feature>
<evidence type="ECO:0000256" key="4">
    <source>
        <dbReference type="SAM" id="Phobius"/>
    </source>
</evidence>
<dbReference type="EMBL" id="JAXLPB010000003">
    <property type="protein sequence ID" value="MDY8109607.1"/>
    <property type="molecule type" value="Genomic_DNA"/>
</dbReference>
<keyword evidence="2 4" id="KW-1133">Transmembrane helix</keyword>
<feature type="transmembrane region" description="Helical" evidence="4">
    <location>
        <begin position="230"/>
        <end position="257"/>
    </location>
</feature>
<feature type="transmembrane region" description="Helical" evidence="4">
    <location>
        <begin position="56"/>
        <end position="78"/>
    </location>
</feature>
<keyword evidence="1 4" id="KW-0812">Transmembrane</keyword>
<feature type="transmembrane region" description="Helical" evidence="4">
    <location>
        <begin position="319"/>
        <end position="344"/>
    </location>
</feature>
<feature type="transmembrane region" description="Helical" evidence="4">
    <location>
        <begin position="383"/>
        <end position="405"/>
    </location>
</feature>
<gene>
    <name evidence="5" type="ORF">U0C82_10705</name>
</gene>